<evidence type="ECO:0000256" key="5">
    <source>
        <dbReference type="ARBA" id="ARBA00076566"/>
    </source>
</evidence>
<comment type="similarity">
    <text evidence="1">Belongs to the ATP synthase subunit s family.</text>
</comment>
<evidence type="ECO:0000256" key="3">
    <source>
        <dbReference type="ARBA" id="ARBA00062608"/>
    </source>
</evidence>
<dbReference type="OrthoDB" id="1708588at2759"/>
<evidence type="ECO:0000313" key="7">
    <source>
        <dbReference type="RefSeq" id="XP_013870447.1"/>
    </source>
</evidence>
<dbReference type="InParanoid" id="A0A2I4BRS4"/>
<dbReference type="RefSeq" id="XP_013870447.1">
    <property type="nucleotide sequence ID" value="XM_014014993.1"/>
</dbReference>
<keyword evidence="6" id="KW-1185">Reference proteome</keyword>
<dbReference type="FunCoup" id="A0A2I4BRS4">
    <property type="interactions" value="836"/>
</dbReference>
<dbReference type="Proteomes" id="UP000192220">
    <property type="component" value="Unplaced"/>
</dbReference>
<organism evidence="6 7">
    <name type="scientific">Austrofundulus limnaeus</name>
    <name type="common">Annual killifish</name>
    <dbReference type="NCBI Taxonomy" id="52670"/>
    <lineage>
        <taxon>Eukaryota</taxon>
        <taxon>Metazoa</taxon>
        <taxon>Chordata</taxon>
        <taxon>Craniata</taxon>
        <taxon>Vertebrata</taxon>
        <taxon>Euteleostomi</taxon>
        <taxon>Actinopterygii</taxon>
        <taxon>Neopterygii</taxon>
        <taxon>Teleostei</taxon>
        <taxon>Neoteleostei</taxon>
        <taxon>Acanthomorphata</taxon>
        <taxon>Ovalentaria</taxon>
        <taxon>Atherinomorphae</taxon>
        <taxon>Cyprinodontiformes</taxon>
        <taxon>Rivulidae</taxon>
        <taxon>Austrofundulus</taxon>
    </lineage>
</organism>
<proteinExistence type="inferred from homology"/>
<dbReference type="KEGG" id="alim:106522133"/>
<evidence type="ECO:0000256" key="1">
    <source>
        <dbReference type="ARBA" id="ARBA00006901"/>
    </source>
</evidence>
<dbReference type="SUPFAM" id="SSF52047">
    <property type="entry name" value="RNI-like"/>
    <property type="match status" value="1"/>
</dbReference>
<accession>A0A2I4BRS4</accession>
<dbReference type="FunFam" id="3.80.10.10:FF:000168">
    <property type="entry name" value="Distal membrane arm assembly complex 2"/>
    <property type="match status" value="1"/>
</dbReference>
<evidence type="ECO:0000313" key="6">
    <source>
        <dbReference type="Proteomes" id="UP000192220"/>
    </source>
</evidence>
<dbReference type="STRING" id="52670.A0A2I4BRS4"/>
<comment type="subunit">
    <text evidence="3">Interacts with incompletely assembled mitochondrial NADH:ubiquinone oxidoreductase complex (complex I).</text>
</comment>
<sequence length="269" mass="30493">MLGYILSCPLHRCCQRSALLLVARRQMSSSSSSPSSLLSRLLTFLANRFYDVEFLLIRKEKMHKNKIRRKNVYFAFAQSLYGTNSASAYFILSSGGGFRFVGHSDWVRANKKGKFSWDFLKHKESTIEEVDMSRTIINHRGLSNLATQPTLRTLKLQGCPEVDDWFLARLHFFQDSLEELDISECPRVTAGGLPSLKNLKRLKRLNVSSLPRLSNPALMVILLEEMLPQCQITADNYNFSLGQVEGECAEVELRQRSSIEGGTRVGPEP</sequence>
<gene>
    <name evidence="7" type="primary">dmac2</name>
</gene>
<comment type="function">
    <text evidence="2">Required for the assembly of the mitochondrial NADH:ubiquinone oxidoreductase complex (complex I). Involved in the assembly of the distal region of complex I.</text>
</comment>
<dbReference type="Gene3D" id="3.80.10.10">
    <property type="entry name" value="Ribonuclease Inhibitor"/>
    <property type="match status" value="1"/>
</dbReference>
<dbReference type="GeneID" id="106522133"/>
<name>A0A2I4BRS4_AUSLI</name>
<evidence type="ECO:0000256" key="4">
    <source>
        <dbReference type="ARBA" id="ARBA00072316"/>
    </source>
</evidence>
<dbReference type="CTD" id="55101"/>
<reference evidence="7" key="1">
    <citation type="submission" date="2025-08" db="UniProtKB">
        <authorList>
            <consortium name="RefSeq"/>
        </authorList>
    </citation>
    <scope>IDENTIFICATION</scope>
</reference>
<dbReference type="InterPro" id="IPR032675">
    <property type="entry name" value="LRR_dom_sf"/>
</dbReference>
<dbReference type="AlphaFoldDB" id="A0A2I4BRS4"/>
<evidence type="ECO:0000256" key="2">
    <source>
        <dbReference type="ARBA" id="ARBA00057777"/>
    </source>
</evidence>
<protein>
    <recommendedName>
        <fullName evidence="4">Distal membrane-arm assembly complex protein 2</fullName>
    </recommendedName>
    <alternativeName>
        <fullName evidence="5">ATP synthase subunit s-like protein</fullName>
    </alternativeName>
</protein>